<keyword evidence="2" id="KW-0575">Peroxidase</keyword>
<organism evidence="2 3">
    <name type="scientific">Methylobacterium oryzae CBMB20</name>
    <dbReference type="NCBI Taxonomy" id="693986"/>
    <lineage>
        <taxon>Bacteria</taxon>
        <taxon>Pseudomonadati</taxon>
        <taxon>Pseudomonadota</taxon>
        <taxon>Alphaproteobacteria</taxon>
        <taxon>Hyphomicrobiales</taxon>
        <taxon>Methylobacteriaceae</taxon>
        <taxon>Methylobacterium</taxon>
    </lineage>
</organism>
<protein>
    <submittedName>
        <fullName evidence="2">Catalase domain-containing protein</fullName>
        <ecNumber evidence="2">1.11.1.6</ecNumber>
    </submittedName>
</protein>
<dbReference type="HOGENOM" id="CLU_2955289_0_0_5"/>
<dbReference type="AlphaFoldDB" id="A0A089QE18"/>
<feature type="region of interest" description="Disordered" evidence="1">
    <location>
        <begin position="39"/>
        <end position="59"/>
    </location>
</feature>
<dbReference type="EMBL" id="CP003811">
    <property type="protein sequence ID" value="AIQ92834.1"/>
    <property type="molecule type" value="Genomic_DNA"/>
</dbReference>
<keyword evidence="2" id="KW-0560">Oxidoreductase</keyword>
<dbReference type="EC" id="1.11.1.6" evidence="2"/>
<evidence type="ECO:0000313" key="3">
    <source>
        <dbReference type="Proteomes" id="UP000029492"/>
    </source>
</evidence>
<feature type="compositionally biased region" description="Polar residues" evidence="1">
    <location>
        <begin position="48"/>
        <end position="59"/>
    </location>
</feature>
<evidence type="ECO:0000313" key="2">
    <source>
        <dbReference type="EMBL" id="AIQ92834.1"/>
    </source>
</evidence>
<dbReference type="Proteomes" id="UP000029492">
    <property type="component" value="Chromosome"/>
</dbReference>
<dbReference type="GO" id="GO:0004096">
    <property type="term" value="F:catalase activity"/>
    <property type="evidence" value="ECO:0007669"/>
    <property type="project" value="UniProtKB-EC"/>
</dbReference>
<name>A0A089QE18_9HYPH</name>
<dbReference type="KEGG" id="mor:MOC_5079"/>
<keyword evidence="3" id="KW-1185">Reference proteome</keyword>
<reference evidence="2 3" key="1">
    <citation type="journal article" date="2014" name="PLoS ONE">
        <title>Genome Information of Methylobacterium oryzae, a Plant-Probiotic Methylotroph in the Phyllosphere.</title>
        <authorList>
            <person name="Kwak M.J."/>
            <person name="Jeong H."/>
            <person name="Madhaiyan M."/>
            <person name="Lee Y."/>
            <person name="Sa T.M."/>
            <person name="Oh T.K."/>
            <person name="Kim J.F."/>
        </authorList>
    </citation>
    <scope>NUCLEOTIDE SEQUENCE [LARGE SCALE GENOMIC DNA]</scope>
    <source>
        <strain evidence="2 3">CBMB20</strain>
    </source>
</reference>
<dbReference type="STRING" id="693986.MOC_5079"/>
<gene>
    <name evidence="2" type="ORF">MOC_5079</name>
</gene>
<sequence>MTGGALGLRLSAIDRTTLFDAFTPPRAQGLRHWHAVVMPGQGGDPTAGATQSCATDCPP</sequence>
<proteinExistence type="predicted"/>
<evidence type="ECO:0000256" key="1">
    <source>
        <dbReference type="SAM" id="MobiDB-lite"/>
    </source>
</evidence>
<accession>A0A089QE18</accession>